<feature type="transmembrane region" description="Helical" evidence="9">
    <location>
        <begin position="173"/>
        <end position="192"/>
    </location>
</feature>
<dbReference type="GO" id="GO:0005351">
    <property type="term" value="F:carbohydrate:proton symporter activity"/>
    <property type="evidence" value="ECO:0007669"/>
    <property type="project" value="TreeGrafter"/>
</dbReference>
<comment type="subcellular location">
    <subcellularLocation>
        <location evidence="1">Membrane</location>
        <topology evidence="1">Multi-pass membrane protein</topology>
    </subcellularLocation>
</comment>
<keyword evidence="3 8" id="KW-0813">Transport</keyword>
<comment type="catalytic activity">
    <reaction evidence="7">
        <text>myo-inositol(out) + H(+)(out) = myo-inositol(in) + H(+)(in)</text>
        <dbReference type="Rhea" id="RHEA:60364"/>
        <dbReference type="ChEBI" id="CHEBI:15378"/>
        <dbReference type="ChEBI" id="CHEBI:17268"/>
    </reaction>
</comment>
<evidence type="ECO:0000256" key="7">
    <source>
        <dbReference type="ARBA" id="ARBA00049119"/>
    </source>
</evidence>
<dbReference type="InterPro" id="IPR036259">
    <property type="entry name" value="MFS_trans_sf"/>
</dbReference>
<dbReference type="InterPro" id="IPR020846">
    <property type="entry name" value="MFS_dom"/>
</dbReference>
<dbReference type="PANTHER" id="PTHR48022:SF64">
    <property type="entry name" value="MAJOR FACILITATOR SUPERFAMILY (MFS) PROFILE DOMAIN-CONTAINING PROTEIN"/>
    <property type="match status" value="1"/>
</dbReference>
<evidence type="ECO:0000313" key="11">
    <source>
        <dbReference type="EMBL" id="CDZ97669.1"/>
    </source>
</evidence>
<name>A0A0F7SJW5_PHARH</name>
<dbReference type="InterPro" id="IPR005828">
    <property type="entry name" value="MFS_sugar_transport-like"/>
</dbReference>
<dbReference type="SUPFAM" id="SSF103473">
    <property type="entry name" value="MFS general substrate transporter"/>
    <property type="match status" value="1"/>
</dbReference>
<feature type="transmembrane region" description="Helical" evidence="9">
    <location>
        <begin position="455"/>
        <end position="474"/>
    </location>
</feature>
<feature type="transmembrane region" description="Helical" evidence="9">
    <location>
        <begin position="385"/>
        <end position="404"/>
    </location>
</feature>
<evidence type="ECO:0000256" key="9">
    <source>
        <dbReference type="SAM" id="Phobius"/>
    </source>
</evidence>
<feature type="transmembrane region" description="Helical" evidence="9">
    <location>
        <begin position="290"/>
        <end position="310"/>
    </location>
</feature>
<feature type="transmembrane region" description="Helical" evidence="9">
    <location>
        <begin position="330"/>
        <end position="347"/>
    </location>
</feature>
<feature type="transmembrane region" description="Helical" evidence="9">
    <location>
        <begin position="110"/>
        <end position="134"/>
    </location>
</feature>
<evidence type="ECO:0000256" key="3">
    <source>
        <dbReference type="ARBA" id="ARBA00022448"/>
    </source>
</evidence>
<keyword evidence="5 9" id="KW-1133">Transmembrane helix</keyword>
<keyword evidence="4 9" id="KW-0812">Transmembrane</keyword>
<sequence>MSPTAAAGATSGGTFPPEVEPYIYRKSWWSHPGIRSINLLLLVALITSSTNGYDGSMMNGLQVLDNWKNKFNNPQGGTLGLLNAVQNIGSIVGLPIAPYVTDLLGRRAGIFVGSIIMLVGVAMQASSNVLAVFIASRGLIGFGLTFATNAAPILITELAYPTQRAAMTSLYNSLWYSGSIVAAWTTFGTFRINNSMSWRIPSILQATPSVIQVCLIYFVPESPRWLVSKGRHADAQRVLARYHTDNNNEQDPLVEFEMAEITQSLELEKQNSTSWASLTATKGNRKRLRIVIAIAFFSQWSGNGLVSYYLTKVLDGVGITSENIQALYNGILQLFNFAVAVGAAFYVDKLGRRTLFLTSTAGMFVTWICWTACEGVVGSNINNRSAAYAILAFIYIYYFFYDIAYSPLLVAYTVEITPFKMRAKMLTIMQLSVSSSLVFNQYVNPIALEKIGWKYYIVYLVWLAFELVFVYFFLVETKNRTLEETSMLFDGEDAVEDITKAANTMVNDRTNFNHSSSIEKKDESEIEHYERV</sequence>
<dbReference type="InterPro" id="IPR005829">
    <property type="entry name" value="Sugar_transporter_CS"/>
</dbReference>
<evidence type="ECO:0000256" key="2">
    <source>
        <dbReference type="ARBA" id="ARBA00010992"/>
    </source>
</evidence>
<proteinExistence type="inferred from homology"/>
<dbReference type="FunFam" id="1.20.1250.20:FF:000117">
    <property type="entry name" value="MFS hexose transporter"/>
    <property type="match status" value="1"/>
</dbReference>
<reference evidence="11" key="1">
    <citation type="submission" date="2014-08" db="EMBL/GenBank/DDBJ databases">
        <authorList>
            <person name="Sharma Rahul"/>
            <person name="Thines Marco"/>
        </authorList>
    </citation>
    <scope>NUCLEOTIDE SEQUENCE</scope>
</reference>
<accession>A0A0F7SJW5</accession>
<feature type="domain" description="Major facilitator superfamily (MFS) profile" evidence="10">
    <location>
        <begin position="40"/>
        <end position="478"/>
    </location>
</feature>
<evidence type="ECO:0000256" key="6">
    <source>
        <dbReference type="ARBA" id="ARBA00023136"/>
    </source>
</evidence>
<protein>
    <submittedName>
        <fullName evidence="11">Hexose transporter</fullName>
    </submittedName>
</protein>
<feature type="transmembrane region" description="Helical" evidence="9">
    <location>
        <begin position="140"/>
        <end position="161"/>
    </location>
</feature>
<evidence type="ECO:0000256" key="8">
    <source>
        <dbReference type="RuleBase" id="RU003346"/>
    </source>
</evidence>
<dbReference type="PANTHER" id="PTHR48022">
    <property type="entry name" value="PLASTIDIC GLUCOSE TRANSPORTER 4"/>
    <property type="match status" value="1"/>
</dbReference>
<dbReference type="NCBIfam" id="TIGR00879">
    <property type="entry name" value="SP"/>
    <property type="match status" value="1"/>
</dbReference>
<comment type="similarity">
    <text evidence="2 8">Belongs to the major facilitator superfamily. Sugar transporter (TC 2.A.1.1) family.</text>
</comment>
<evidence type="ECO:0000256" key="5">
    <source>
        <dbReference type="ARBA" id="ARBA00022989"/>
    </source>
</evidence>
<dbReference type="GO" id="GO:0016020">
    <property type="term" value="C:membrane"/>
    <property type="evidence" value="ECO:0007669"/>
    <property type="project" value="UniProtKB-SubCell"/>
</dbReference>
<dbReference type="InterPro" id="IPR050360">
    <property type="entry name" value="MFS_Sugar_Transporters"/>
</dbReference>
<evidence type="ECO:0000256" key="4">
    <source>
        <dbReference type="ARBA" id="ARBA00022692"/>
    </source>
</evidence>
<dbReference type="Gene3D" id="1.20.1250.20">
    <property type="entry name" value="MFS general substrate transporter like domains"/>
    <property type="match status" value="1"/>
</dbReference>
<organism evidence="11">
    <name type="scientific">Phaffia rhodozyma</name>
    <name type="common">Yeast</name>
    <name type="synonym">Xanthophyllomyces dendrorhous</name>
    <dbReference type="NCBI Taxonomy" id="264483"/>
    <lineage>
        <taxon>Eukaryota</taxon>
        <taxon>Fungi</taxon>
        <taxon>Dikarya</taxon>
        <taxon>Basidiomycota</taxon>
        <taxon>Agaricomycotina</taxon>
        <taxon>Tremellomycetes</taxon>
        <taxon>Cystofilobasidiales</taxon>
        <taxon>Mrakiaceae</taxon>
        <taxon>Phaffia</taxon>
    </lineage>
</organism>
<dbReference type="PROSITE" id="PS00216">
    <property type="entry name" value="SUGAR_TRANSPORT_1"/>
    <property type="match status" value="1"/>
</dbReference>
<feature type="transmembrane region" description="Helical" evidence="9">
    <location>
        <begin position="354"/>
        <end position="373"/>
    </location>
</feature>
<dbReference type="InterPro" id="IPR003663">
    <property type="entry name" value="Sugar/inositol_transpt"/>
</dbReference>
<dbReference type="Pfam" id="PF00083">
    <property type="entry name" value="Sugar_tr"/>
    <property type="match status" value="1"/>
</dbReference>
<dbReference type="AlphaFoldDB" id="A0A0F7SJW5"/>
<evidence type="ECO:0000259" key="10">
    <source>
        <dbReference type="PROSITE" id="PS50850"/>
    </source>
</evidence>
<dbReference type="PROSITE" id="PS50850">
    <property type="entry name" value="MFS"/>
    <property type="match status" value="1"/>
</dbReference>
<evidence type="ECO:0000256" key="1">
    <source>
        <dbReference type="ARBA" id="ARBA00004141"/>
    </source>
</evidence>
<feature type="transmembrane region" description="Helical" evidence="9">
    <location>
        <begin position="425"/>
        <end position="443"/>
    </location>
</feature>
<dbReference type="EMBL" id="LN483249">
    <property type="protein sequence ID" value="CDZ97669.1"/>
    <property type="molecule type" value="Genomic_DNA"/>
</dbReference>
<keyword evidence="6 9" id="KW-0472">Membrane</keyword>